<name>F4Q6Q1_CACFS</name>
<organism evidence="2 3">
    <name type="scientific">Cavenderia fasciculata</name>
    <name type="common">Slime mold</name>
    <name type="synonym">Dictyostelium fasciculatum</name>
    <dbReference type="NCBI Taxonomy" id="261658"/>
    <lineage>
        <taxon>Eukaryota</taxon>
        <taxon>Amoebozoa</taxon>
        <taxon>Evosea</taxon>
        <taxon>Eumycetozoa</taxon>
        <taxon>Dictyostelia</taxon>
        <taxon>Acytosteliales</taxon>
        <taxon>Cavenderiaceae</taxon>
        <taxon>Cavenderia</taxon>
    </lineage>
</organism>
<feature type="transmembrane region" description="Helical" evidence="1">
    <location>
        <begin position="20"/>
        <end position="46"/>
    </location>
</feature>
<keyword evidence="1" id="KW-0812">Transmembrane</keyword>
<evidence type="ECO:0000256" key="1">
    <source>
        <dbReference type="SAM" id="Phobius"/>
    </source>
</evidence>
<evidence type="ECO:0008006" key="4">
    <source>
        <dbReference type="Google" id="ProtNLM"/>
    </source>
</evidence>
<dbReference type="Proteomes" id="UP000007797">
    <property type="component" value="Unassembled WGS sequence"/>
</dbReference>
<keyword evidence="3" id="KW-1185">Reference proteome</keyword>
<evidence type="ECO:0000313" key="3">
    <source>
        <dbReference type="Proteomes" id="UP000007797"/>
    </source>
</evidence>
<sequence length="78" mass="8574">MPPVISSPCLFVHQASKHQLIAQLIVVYCAMVGGVYTNYVGLSWLIHQSKAKRSSGGIIIVATTLYIVVSHYLLLFID</sequence>
<dbReference type="RefSeq" id="XP_004354961.1">
    <property type="nucleotide sequence ID" value="XM_004354909.1"/>
</dbReference>
<accession>F4Q6Q1</accession>
<dbReference type="AlphaFoldDB" id="F4Q6Q1"/>
<gene>
    <name evidence="2" type="ORF">DFA_09108</name>
</gene>
<feature type="transmembrane region" description="Helical" evidence="1">
    <location>
        <begin position="58"/>
        <end position="77"/>
    </location>
</feature>
<proteinExistence type="predicted"/>
<reference evidence="3" key="1">
    <citation type="journal article" date="2011" name="Genome Res.">
        <title>Phylogeny-wide analysis of social amoeba genomes highlights ancient origins for complex intercellular communication.</title>
        <authorList>
            <person name="Heidel A.J."/>
            <person name="Lawal H.M."/>
            <person name="Felder M."/>
            <person name="Schilde C."/>
            <person name="Helps N.R."/>
            <person name="Tunggal B."/>
            <person name="Rivero F."/>
            <person name="John U."/>
            <person name="Schleicher M."/>
            <person name="Eichinger L."/>
            <person name="Platzer M."/>
            <person name="Noegel A.A."/>
            <person name="Schaap P."/>
            <person name="Gloeckner G."/>
        </authorList>
    </citation>
    <scope>NUCLEOTIDE SEQUENCE [LARGE SCALE GENOMIC DNA]</scope>
    <source>
        <strain evidence="3">SH3</strain>
    </source>
</reference>
<dbReference type="EMBL" id="GL883023">
    <property type="protein sequence ID" value="EGG16561.1"/>
    <property type="molecule type" value="Genomic_DNA"/>
</dbReference>
<keyword evidence="1" id="KW-1133">Transmembrane helix</keyword>
<evidence type="ECO:0000313" key="2">
    <source>
        <dbReference type="EMBL" id="EGG16561.1"/>
    </source>
</evidence>
<dbReference type="GeneID" id="14868617"/>
<dbReference type="KEGG" id="dfa:DFA_09108"/>
<keyword evidence="1" id="KW-0472">Membrane</keyword>
<protein>
    <recommendedName>
        <fullName evidence="4">Transmembrane protein</fullName>
    </recommendedName>
</protein>